<evidence type="ECO:0000256" key="6">
    <source>
        <dbReference type="ARBA" id="ARBA00022833"/>
    </source>
</evidence>
<evidence type="ECO:0000256" key="2">
    <source>
        <dbReference type="ARBA" id="ARBA00022670"/>
    </source>
</evidence>
<evidence type="ECO:0000259" key="7">
    <source>
        <dbReference type="Pfam" id="PF04389"/>
    </source>
</evidence>
<dbReference type="InterPro" id="IPR007484">
    <property type="entry name" value="Peptidase_M28"/>
</dbReference>
<feature type="domain" description="Peptidase M28" evidence="7">
    <location>
        <begin position="290"/>
        <end position="510"/>
    </location>
</feature>
<dbReference type="EMBL" id="JAKOGG010000005">
    <property type="protein sequence ID" value="MCS4556656.1"/>
    <property type="molecule type" value="Genomic_DNA"/>
</dbReference>
<dbReference type="PANTHER" id="PTHR12147:SF56">
    <property type="entry name" value="AMINOPEPTIDASE YDR415C-RELATED"/>
    <property type="match status" value="1"/>
</dbReference>
<protein>
    <submittedName>
        <fullName evidence="8">M28 family metallopeptidase</fullName>
    </submittedName>
</protein>
<evidence type="ECO:0000256" key="3">
    <source>
        <dbReference type="ARBA" id="ARBA00022723"/>
    </source>
</evidence>
<dbReference type="PANTHER" id="PTHR12147">
    <property type="entry name" value="METALLOPEPTIDASE M28 FAMILY MEMBER"/>
    <property type="match status" value="1"/>
</dbReference>
<organism evidence="8 9">
    <name type="scientific">Shewanella electrica</name>
    <dbReference type="NCBI Taxonomy" id="515560"/>
    <lineage>
        <taxon>Bacteria</taxon>
        <taxon>Pseudomonadati</taxon>
        <taxon>Pseudomonadota</taxon>
        <taxon>Gammaproteobacteria</taxon>
        <taxon>Alteromonadales</taxon>
        <taxon>Shewanellaceae</taxon>
        <taxon>Shewanella</taxon>
    </lineage>
</organism>
<dbReference type="PROSITE" id="PS51257">
    <property type="entry name" value="PROKAR_LIPOPROTEIN"/>
    <property type="match status" value="1"/>
</dbReference>
<comment type="caution">
    <text evidence="8">The sequence shown here is derived from an EMBL/GenBank/DDBJ whole genome shotgun (WGS) entry which is preliminary data.</text>
</comment>
<keyword evidence="4" id="KW-0732">Signal</keyword>
<evidence type="ECO:0000256" key="5">
    <source>
        <dbReference type="ARBA" id="ARBA00022801"/>
    </source>
</evidence>
<dbReference type="InterPro" id="IPR046450">
    <property type="entry name" value="PA_dom_sf"/>
</dbReference>
<dbReference type="CDD" id="cd05660">
    <property type="entry name" value="M28_like_PA"/>
    <property type="match status" value="1"/>
</dbReference>
<name>A0ABT2FKZ4_9GAMM</name>
<evidence type="ECO:0000256" key="1">
    <source>
        <dbReference type="ARBA" id="ARBA00022438"/>
    </source>
</evidence>
<keyword evidence="5" id="KW-0378">Hydrolase</keyword>
<keyword evidence="6" id="KW-0862">Zinc</keyword>
<keyword evidence="2" id="KW-0645">Protease</keyword>
<dbReference type="CDD" id="cd04821">
    <property type="entry name" value="PA_M28_1_2"/>
    <property type="match status" value="1"/>
</dbReference>
<dbReference type="RefSeq" id="WP_238896058.1">
    <property type="nucleotide sequence ID" value="NZ_JAKOGG010000005.1"/>
</dbReference>
<dbReference type="Proteomes" id="UP001201549">
    <property type="component" value="Unassembled WGS sequence"/>
</dbReference>
<keyword evidence="1" id="KW-0031">Aminopeptidase</keyword>
<sequence length="543" mass="59841">MRLLTSLGTAVLLLGCQQAPSPSPLANFDEQLYRQDLKTLSSDAFEGRAPMTHGEQMTLDYLSNAFKEMGLTPTVDGSYLQKVLMVNYEADEQQQVTLAGLPLQYRKDIVLNAHNKVDHVAIENAPLVFVGYGINAPEYQWNDYQGLDMHGKIAIIMINDPGFAQPESGKFNGKAMTYYGRWTYKYEEASRQGALGAIIIHDTAPASYPWSVVEHSWTGPQQDLVTKQDDYRVAVEGWMTRDAAQKVFAASGLTLDTAMKRAAHKAIQLPLEQTASIAFRNSVYYADSYNVVATLEGTSAKDEHILLTGHWDHLGKDDNLEGDQIFNGAMDNATGVAGILAIARQLNDAAKAGKPLKRSVTFVVTTGEEQGLLGSRYYADNPIYPLAQTVGVFNLDSTNIYGRTKDVTIVGKGKSELEQYIEQAAKMLGREAKPESHPEAGGYFRSDHFSFAKLGVPAVYVAGGSEPIDATTAAYKERMQQTMNGCYHNTCDEYHEDWDLSGTLDDLQLHYQAIRALGDSDAKPGYYQGTEFYSLRPASGIKL</sequence>
<reference evidence="9" key="1">
    <citation type="submission" date="2023-07" db="EMBL/GenBank/DDBJ databases">
        <title>Shewanella mangrovi sp. nov., an acetaldehyde- degrading bacterium isolated from mangrove sediment.</title>
        <authorList>
            <person name="Liu Y."/>
        </authorList>
    </citation>
    <scope>NUCLEOTIDE SEQUENCE [LARGE SCALE GENOMIC DNA]</scope>
    <source>
        <strain evidence="9">C32</strain>
    </source>
</reference>
<evidence type="ECO:0000313" key="9">
    <source>
        <dbReference type="Proteomes" id="UP001201549"/>
    </source>
</evidence>
<dbReference type="SUPFAM" id="SSF53187">
    <property type="entry name" value="Zn-dependent exopeptidases"/>
    <property type="match status" value="1"/>
</dbReference>
<dbReference type="Gene3D" id="3.50.30.30">
    <property type="match status" value="1"/>
</dbReference>
<keyword evidence="9" id="KW-1185">Reference proteome</keyword>
<evidence type="ECO:0000313" key="8">
    <source>
        <dbReference type="EMBL" id="MCS4556656.1"/>
    </source>
</evidence>
<keyword evidence="3" id="KW-0479">Metal-binding</keyword>
<accession>A0ABT2FKZ4</accession>
<dbReference type="Pfam" id="PF04389">
    <property type="entry name" value="Peptidase_M28"/>
    <property type="match status" value="1"/>
</dbReference>
<evidence type="ECO:0000256" key="4">
    <source>
        <dbReference type="ARBA" id="ARBA00022729"/>
    </source>
</evidence>
<dbReference type="InterPro" id="IPR045175">
    <property type="entry name" value="M28_fam"/>
</dbReference>
<dbReference type="Gene3D" id="3.40.630.10">
    <property type="entry name" value="Zn peptidases"/>
    <property type="match status" value="1"/>
</dbReference>
<proteinExistence type="predicted"/>
<dbReference type="SUPFAM" id="SSF52025">
    <property type="entry name" value="PA domain"/>
    <property type="match status" value="1"/>
</dbReference>
<gene>
    <name evidence="8" type="ORF">L9G74_09410</name>
</gene>